<evidence type="ECO:0000313" key="1">
    <source>
        <dbReference type="EMBL" id="KAI3700474.1"/>
    </source>
</evidence>
<keyword evidence="2" id="KW-1185">Reference proteome</keyword>
<protein>
    <submittedName>
        <fullName evidence="1">Uncharacterized protein</fullName>
    </submittedName>
</protein>
<gene>
    <name evidence="1" type="ORF">L2E82_45104</name>
</gene>
<accession>A0ACB8ZRZ7</accession>
<evidence type="ECO:0000313" key="2">
    <source>
        <dbReference type="Proteomes" id="UP001055811"/>
    </source>
</evidence>
<dbReference type="EMBL" id="CM042016">
    <property type="protein sequence ID" value="KAI3700474.1"/>
    <property type="molecule type" value="Genomic_DNA"/>
</dbReference>
<organism evidence="1 2">
    <name type="scientific">Cichorium intybus</name>
    <name type="common">Chicory</name>
    <dbReference type="NCBI Taxonomy" id="13427"/>
    <lineage>
        <taxon>Eukaryota</taxon>
        <taxon>Viridiplantae</taxon>
        <taxon>Streptophyta</taxon>
        <taxon>Embryophyta</taxon>
        <taxon>Tracheophyta</taxon>
        <taxon>Spermatophyta</taxon>
        <taxon>Magnoliopsida</taxon>
        <taxon>eudicotyledons</taxon>
        <taxon>Gunneridae</taxon>
        <taxon>Pentapetalae</taxon>
        <taxon>asterids</taxon>
        <taxon>campanulids</taxon>
        <taxon>Asterales</taxon>
        <taxon>Asteraceae</taxon>
        <taxon>Cichorioideae</taxon>
        <taxon>Cichorieae</taxon>
        <taxon>Cichoriinae</taxon>
        <taxon>Cichorium</taxon>
    </lineage>
</organism>
<reference evidence="1 2" key="2">
    <citation type="journal article" date="2022" name="Mol. Ecol. Resour.">
        <title>The genomes of chicory, endive, great burdock and yacon provide insights into Asteraceae paleo-polyploidization history and plant inulin production.</title>
        <authorList>
            <person name="Fan W."/>
            <person name="Wang S."/>
            <person name="Wang H."/>
            <person name="Wang A."/>
            <person name="Jiang F."/>
            <person name="Liu H."/>
            <person name="Zhao H."/>
            <person name="Xu D."/>
            <person name="Zhang Y."/>
        </authorList>
    </citation>
    <scope>NUCLEOTIDE SEQUENCE [LARGE SCALE GENOMIC DNA]</scope>
    <source>
        <strain evidence="2">cv. Punajuju</strain>
        <tissue evidence="1">Leaves</tissue>
    </source>
</reference>
<proteinExistence type="predicted"/>
<reference evidence="2" key="1">
    <citation type="journal article" date="2022" name="Mol. Ecol. Resour.">
        <title>The genomes of chicory, endive, great burdock and yacon provide insights into Asteraceae palaeo-polyploidization history and plant inulin production.</title>
        <authorList>
            <person name="Fan W."/>
            <person name="Wang S."/>
            <person name="Wang H."/>
            <person name="Wang A."/>
            <person name="Jiang F."/>
            <person name="Liu H."/>
            <person name="Zhao H."/>
            <person name="Xu D."/>
            <person name="Zhang Y."/>
        </authorList>
    </citation>
    <scope>NUCLEOTIDE SEQUENCE [LARGE SCALE GENOMIC DNA]</scope>
    <source>
        <strain evidence="2">cv. Punajuju</strain>
    </source>
</reference>
<name>A0ACB8ZRZ7_CICIN</name>
<comment type="caution">
    <text evidence="1">The sequence shown here is derived from an EMBL/GenBank/DDBJ whole genome shotgun (WGS) entry which is preliminary data.</text>
</comment>
<dbReference type="Proteomes" id="UP001055811">
    <property type="component" value="Linkage Group LG08"/>
</dbReference>
<sequence>MVWNWKDRVRSGRESGQLADLKQVIADFRFANGPDSWCWKGGGIDFSVNNLRNLMDASVGGPVTASPRSWESIQVRVRSLSSC</sequence>